<dbReference type="InterPro" id="IPR046336">
    <property type="entry name" value="Lon_prtase_N_sf"/>
</dbReference>
<dbReference type="Gene3D" id="2.30.130.40">
    <property type="entry name" value="LON domain-like"/>
    <property type="match status" value="1"/>
</dbReference>
<dbReference type="PANTHER" id="PTHR46732:SF8">
    <property type="entry name" value="ATP-DEPENDENT PROTEASE LA (LON) DOMAIN PROTEIN"/>
    <property type="match status" value="1"/>
</dbReference>
<proteinExistence type="predicted"/>
<dbReference type="InterPro" id="IPR003111">
    <property type="entry name" value="Lon_prtase_N"/>
</dbReference>
<dbReference type="PANTHER" id="PTHR46732">
    <property type="entry name" value="ATP-DEPENDENT PROTEASE LA (LON) DOMAIN PROTEIN"/>
    <property type="match status" value="1"/>
</dbReference>
<sequence length="191" mass="21969">MSDIMLFPLGAVILPEGKMRLRIFEPRYKRLVTEASKGDNTFGICLFESEPDSSSGLLSATGTLVRIVDFEALDDGLLGITVVGLKRFLIQQVRFEPDGLRIARVEWLSAWPDRDLNPDHQTLSRQLQSIYQQIPELGQLYDQCFFDNESWVAQRWLELLPLKRRQFDHLTLQPDCSQALDFLDQAIEVEK</sequence>
<reference evidence="2 3" key="1">
    <citation type="submission" date="2024-09" db="EMBL/GenBank/DDBJ databases">
        <authorList>
            <person name="Sun Q."/>
            <person name="Mori K."/>
        </authorList>
    </citation>
    <scope>NUCLEOTIDE SEQUENCE [LARGE SCALE GENOMIC DNA]</scope>
    <source>
        <strain evidence="2 3">CECT 8064</strain>
    </source>
</reference>
<dbReference type="SUPFAM" id="SSF88697">
    <property type="entry name" value="PUA domain-like"/>
    <property type="match status" value="1"/>
</dbReference>
<organism evidence="2 3">
    <name type="scientific">Vibrio olivae</name>
    <dbReference type="NCBI Taxonomy" id="1243002"/>
    <lineage>
        <taxon>Bacteria</taxon>
        <taxon>Pseudomonadati</taxon>
        <taxon>Pseudomonadota</taxon>
        <taxon>Gammaproteobacteria</taxon>
        <taxon>Vibrionales</taxon>
        <taxon>Vibrionaceae</taxon>
        <taxon>Vibrio</taxon>
    </lineage>
</organism>
<dbReference type="Proteomes" id="UP001589645">
    <property type="component" value="Unassembled WGS sequence"/>
</dbReference>
<feature type="domain" description="Lon N-terminal" evidence="1">
    <location>
        <begin position="3"/>
        <end position="185"/>
    </location>
</feature>
<evidence type="ECO:0000259" key="1">
    <source>
        <dbReference type="SMART" id="SM00464"/>
    </source>
</evidence>
<keyword evidence="3" id="KW-1185">Reference proteome</keyword>
<name>A0ABV5HGM9_9VIBR</name>
<evidence type="ECO:0000313" key="2">
    <source>
        <dbReference type="EMBL" id="MFB9133368.1"/>
    </source>
</evidence>
<dbReference type="Pfam" id="PF02190">
    <property type="entry name" value="LON_substr_bdg"/>
    <property type="match status" value="1"/>
</dbReference>
<comment type="caution">
    <text evidence="2">The sequence shown here is derived from an EMBL/GenBank/DDBJ whole genome shotgun (WGS) entry which is preliminary data.</text>
</comment>
<dbReference type="SMART" id="SM00464">
    <property type="entry name" value="LON"/>
    <property type="match status" value="1"/>
</dbReference>
<accession>A0ABV5HGM9</accession>
<dbReference type="InterPro" id="IPR015947">
    <property type="entry name" value="PUA-like_sf"/>
</dbReference>
<gene>
    <name evidence="2" type="ORF">ACFFUV_00100</name>
</gene>
<evidence type="ECO:0000313" key="3">
    <source>
        <dbReference type="Proteomes" id="UP001589645"/>
    </source>
</evidence>
<dbReference type="Gene3D" id="1.10.4060.10">
    <property type="entry name" value="BPP1347 like domain"/>
    <property type="match status" value="1"/>
</dbReference>
<dbReference type="EMBL" id="JBHMEP010000001">
    <property type="protein sequence ID" value="MFB9133368.1"/>
    <property type="molecule type" value="Genomic_DNA"/>
</dbReference>
<protein>
    <submittedName>
        <fullName evidence="2">LON peptidase substrate-binding domain-containing protein</fullName>
    </submittedName>
</protein>
<dbReference type="RefSeq" id="WP_390188887.1">
    <property type="nucleotide sequence ID" value="NZ_JBHMEP010000001.1"/>
</dbReference>